<evidence type="ECO:0000256" key="5">
    <source>
        <dbReference type="SAM" id="SignalP"/>
    </source>
</evidence>
<dbReference type="EMBL" id="JAVHJS010000008">
    <property type="protein sequence ID" value="KAK2850529.1"/>
    <property type="molecule type" value="Genomic_DNA"/>
</dbReference>
<feature type="chain" id="PRO_5041661795" description="Kazal-like domain-containing protein" evidence="5">
    <location>
        <begin position="22"/>
        <end position="83"/>
    </location>
</feature>
<dbReference type="SUPFAM" id="SSF100895">
    <property type="entry name" value="Kazal-type serine protease inhibitors"/>
    <property type="match status" value="1"/>
</dbReference>
<evidence type="ECO:0000313" key="8">
    <source>
        <dbReference type="Proteomes" id="UP001187315"/>
    </source>
</evidence>
<keyword evidence="8" id="KW-1185">Reference proteome</keyword>
<dbReference type="Gene3D" id="3.30.60.30">
    <property type="match status" value="1"/>
</dbReference>
<gene>
    <name evidence="7" type="ORF">Q7C36_009312</name>
</gene>
<evidence type="ECO:0000256" key="1">
    <source>
        <dbReference type="ARBA" id="ARBA00004613"/>
    </source>
</evidence>
<evidence type="ECO:0000256" key="2">
    <source>
        <dbReference type="ARBA" id="ARBA00022525"/>
    </source>
</evidence>
<evidence type="ECO:0000256" key="4">
    <source>
        <dbReference type="ARBA" id="ARBA00023157"/>
    </source>
</evidence>
<dbReference type="Pfam" id="PF00050">
    <property type="entry name" value="Kazal_1"/>
    <property type="match status" value="1"/>
</dbReference>
<dbReference type="SMART" id="SM00280">
    <property type="entry name" value="KAZAL"/>
    <property type="match status" value="1"/>
</dbReference>
<sequence length="83" mass="9095">MKLRFLLSVSVLVCLVALTAADDSNTPRQANCEKYVTDACTRELMEVCADDGNTYGNECTLCVASRQQNKNLTVVKMGRCDSV</sequence>
<dbReference type="CDD" id="cd00104">
    <property type="entry name" value="KAZAL_FS"/>
    <property type="match status" value="1"/>
</dbReference>
<organism evidence="7 8">
    <name type="scientific">Tachysurus vachellii</name>
    <name type="common">Darkbarbel catfish</name>
    <name type="synonym">Pelteobagrus vachellii</name>
    <dbReference type="NCBI Taxonomy" id="175792"/>
    <lineage>
        <taxon>Eukaryota</taxon>
        <taxon>Metazoa</taxon>
        <taxon>Chordata</taxon>
        <taxon>Craniata</taxon>
        <taxon>Vertebrata</taxon>
        <taxon>Euteleostomi</taxon>
        <taxon>Actinopterygii</taxon>
        <taxon>Neopterygii</taxon>
        <taxon>Teleostei</taxon>
        <taxon>Ostariophysi</taxon>
        <taxon>Siluriformes</taxon>
        <taxon>Bagridae</taxon>
        <taxon>Tachysurus</taxon>
    </lineage>
</organism>
<feature type="signal peptide" evidence="5">
    <location>
        <begin position="1"/>
        <end position="21"/>
    </location>
</feature>
<dbReference type="InterPro" id="IPR036058">
    <property type="entry name" value="Kazal_dom_sf"/>
</dbReference>
<keyword evidence="3" id="KW-0646">Protease inhibitor</keyword>
<dbReference type="PANTHER" id="PTHR21312:SF28">
    <property type="entry name" value="OVOINHIBITOR-RELATED"/>
    <property type="match status" value="1"/>
</dbReference>
<reference evidence="7" key="1">
    <citation type="submission" date="2023-08" db="EMBL/GenBank/DDBJ databases">
        <title>Pelteobagrus vachellii genome.</title>
        <authorList>
            <person name="Liu H."/>
        </authorList>
    </citation>
    <scope>NUCLEOTIDE SEQUENCE</scope>
    <source>
        <strain evidence="7">PRFRI_2022a</strain>
        <tissue evidence="7">Muscle</tissue>
    </source>
</reference>
<proteinExistence type="predicted"/>
<dbReference type="PROSITE" id="PS00282">
    <property type="entry name" value="KAZAL_1"/>
    <property type="match status" value="1"/>
</dbReference>
<dbReference type="PANTHER" id="PTHR21312">
    <property type="entry name" value="SERINE PROTEASE INHIBITOR"/>
    <property type="match status" value="1"/>
</dbReference>
<name>A0AA88STF2_TACVA</name>
<comment type="subcellular location">
    <subcellularLocation>
        <location evidence="1">Secreted</location>
    </subcellularLocation>
</comment>
<evidence type="ECO:0000313" key="7">
    <source>
        <dbReference type="EMBL" id="KAK2850529.1"/>
    </source>
</evidence>
<keyword evidence="5" id="KW-0732">Signal</keyword>
<dbReference type="GO" id="GO:0005576">
    <property type="term" value="C:extracellular region"/>
    <property type="evidence" value="ECO:0007669"/>
    <property type="project" value="UniProtKB-SubCell"/>
</dbReference>
<feature type="domain" description="Kazal-like" evidence="6">
    <location>
        <begin position="26"/>
        <end position="82"/>
    </location>
</feature>
<dbReference type="GO" id="GO:0030414">
    <property type="term" value="F:peptidase inhibitor activity"/>
    <property type="evidence" value="ECO:0007669"/>
    <property type="project" value="UniProtKB-KW"/>
</dbReference>
<evidence type="ECO:0000259" key="6">
    <source>
        <dbReference type="PROSITE" id="PS51465"/>
    </source>
</evidence>
<keyword evidence="4" id="KW-1015">Disulfide bond</keyword>
<protein>
    <recommendedName>
        <fullName evidence="6">Kazal-like domain-containing protein</fullName>
    </recommendedName>
</protein>
<dbReference type="AlphaFoldDB" id="A0AA88STF2"/>
<evidence type="ECO:0000256" key="3">
    <source>
        <dbReference type="ARBA" id="ARBA00022690"/>
    </source>
</evidence>
<dbReference type="PROSITE" id="PS51465">
    <property type="entry name" value="KAZAL_2"/>
    <property type="match status" value="1"/>
</dbReference>
<keyword evidence="2" id="KW-0964">Secreted</keyword>
<dbReference type="InterPro" id="IPR002350">
    <property type="entry name" value="Kazal_dom"/>
</dbReference>
<comment type="caution">
    <text evidence="7">The sequence shown here is derived from an EMBL/GenBank/DDBJ whole genome shotgun (WGS) entry which is preliminary data.</text>
</comment>
<dbReference type="Proteomes" id="UP001187315">
    <property type="component" value="Unassembled WGS sequence"/>
</dbReference>
<accession>A0AA88STF2</accession>